<keyword evidence="3" id="KW-1185">Reference proteome</keyword>
<evidence type="ECO:0000313" key="3">
    <source>
        <dbReference type="Proteomes" id="UP000229730"/>
    </source>
</evidence>
<reference evidence="2 3" key="1">
    <citation type="submission" date="2017-10" db="EMBL/GenBank/DDBJ databases">
        <title>Frigbacter circumglobatus gen. nov. sp. nov., isolated from sediment cultured in situ.</title>
        <authorList>
            <person name="Zhao Z."/>
        </authorList>
    </citation>
    <scope>NUCLEOTIDE SEQUENCE [LARGE SCALE GENOMIC DNA]</scope>
    <source>
        <strain evidence="2 3">ZYL</strain>
    </source>
</reference>
<gene>
    <name evidence="2" type="ORF">CRD36_08020</name>
</gene>
<dbReference type="RefSeq" id="WP_099472226.1">
    <property type="nucleotide sequence ID" value="NZ_CP041025.1"/>
</dbReference>
<dbReference type="OrthoDB" id="8844917at2"/>
<dbReference type="Pfam" id="PF13761">
    <property type="entry name" value="DUF4166"/>
    <property type="match status" value="1"/>
</dbReference>
<comment type="caution">
    <text evidence="2">The sequence shown here is derived from an EMBL/GenBank/DDBJ whole genome shotgun (WGS) entry which is preliminary data.</text>
</comment>
<dbReference type="InterPro" id="IPR025311">
    <property type="entry name" value="DUF4166"/>
</dbReference>
<evidence type="ECO:0000259" key="1">
    <source>
        <dbReference type="Pfam" id="PF13761"/>
    </source>
</evidence>
<protein>
    <recommendedName>
        <fullName evidence="1">DUF4166 domain-containing protein</fullName>
    </recommendedName>
</protein>
<name>A0A2G4YST5_9PROT</name>
<dbReference type="Proteomes" id="UP000229730">
    <property type="component" value="Unassembled WGS sequence"/>
</dbReference>
<feature type="domain" description="DUF4166" evidence="1">
    <location>
        <begin position="18"/>
        <end position="195"/>
    </location>
</feature>
<sequence>MTQDPIFKTIFGEDWNKLPPVMHKHYANRPYTTDLATVEGTLDVMCAGPIKFLAPIFWLMRGIPPHTEVDVSVVVNFESDEESNFFHFRRIFNFKTRKPYSFNSRMMQIKDNEVVEIMWSGFGWRMHYVWEAGRVKLKHKGYVFHLFGCLIPLPLTFLLGEGNAEEIAIDDNSFDMKVTITHPWWGKVYQYGGRFKVKKNI</sequence>
<dbReference type="InParanoid" id="A0A2G4YST5"/>
<dbReference type="AlphaFoldDB" id="A0A2G4YST5"/>
<proteinExistence type="predicted"/>
<accession>A0A2G4YST5</accession>
<evidence type="ECO:0000313" key="2">
    <source>
        <dbReference type="EMBL" id="PHZ85337.1"/>
    </source>
</evidence>
<organism evidence="2 3">
    <name type="scientific">Paremcibacter congregatus</name>
    <dbReference type="NCBI Taxonomy" id="2043170"/>
    <lineage>
        <taxon>Bacteria</taxon>
        <taxon>Pseudomonadati</taxon>
        <taxon>Pseudomonadota</taxon>
        <taxon>Alphaproteobacteria</taxon>
        <taxon>Emcibacterales</taxon>
        <taxon>Emcibacteraceae</taxon>
        <taxon>Paremcibacter</taxon>
    </lineage>
</organism>
<dbReference type="EMBL" id="PDEM01000016">
    <property type="protein sequence ID" value="PHZ85337.1"/>
    <property type="molecule type" value="Genomic_DNA"/>
</dbReference>